<evidence type="ECO:0000256" key="7">
    <source>
        <dbReference type="SAM" id="Phobius"/>
    </source>
</evidence>
<keyword evidence="5 7" id="KW-0472">Membrane</keyword>
<evidence type="ECO:0000256" key="6">
    <source>
        <dbReference type="SAM" id="MobiDB-lite"/>
    </source>
</evidence>
<dbReference type="GO" id="GO:0005886">
    <property type="term" value="C:plasma membrane"/>
    <property type="evidence" value="ECO:0007669"/>
    <property type="project" value="UniProtKB-SubCell"/>
</dbReference>
<gene>
    <name evidence="9" type="ORF">LRAMOSA10086</name>
</gene>
<feature type="compositionally biased region" description="Low complexity" evidence="6">
    <location>
        <begin position="95"/>
        <end position="104"/>
    </location>
</feature>
<dbReference type="EMBL" id="LK023326">
    <property type="protein sequence ID" value="CDS08725.1"/>
    <property type="molecule type" value="Genomic_DNA"/>
</dbReference>
<protein>
    <recommendedName>
        <fullName evidence="8">DUF202 domain-containing protein</fullName>
    </recommendedName>
</protein>
<reference evidence="9" key="1">
    <citation type="journal article" date="2014" name="Genome Announc.">
        <title>De novo whole-genome sequence and genome annotation of Lichtheimia ramosa.</title>
        <authorList>
            <person name="Linde J."/>
            <person name="Schwartze V."/>
            <person name="Binder U."/>
            <person name="Lass-Florl C."/>
            <person name="Voigt K."/>
            <person name="Horn F."/>
        </authorList>
    </citation>
    <scope>NUCLEOTIDE SEQUENCE</scope>
    <source>
        <strain evidence="9">JMRC FSU:6197</strain>
    </source>
</reference>
<keyword evidence="2" id="KW-1003">Cell membrane</keyword>
<evidence type="ECO:0000313" key="9">
    <source>
        <dbReference type="EMBL" id="CDS08725.1"/>
    </source>
</evidence>
<feature type="compositionally biased region" description="Polar residues" evidence="6">
    <location>
        <begin position="52"/>
        <end position="64"/>
    </location>
</feature>
<evidence type="ECO:0000256" key="2">
    <source>
        <dbReference type="ARBA" id="ARBA00022475"/>
    </source>
</evidence>
<keyword evidence="4 7" id="KW-1133">Transmembrane helix</keyword>
<dbReference type="InterPro" id="IPR052053">
    <property type="entry name" value="IM_YidH-like"/>
</dbReference>
<feature type="transmembrane region" description="Helical" evidence="7">
    <location>
        <begin position="229"/>
        <end position="254"/>
    </location>
</feature>
<name>A0A077WMY2_9FUNG</name>
<dbReference type="Pfam" id="PF02656">
    <property type="entry name" value="DUF202"/>
    <property type="match status" value="1"/>
</dbReference>
<evidence type="ECO:0000256" key="5">
    <source>
        <dbReference type="ARBA" id="ARBA00023136"/>
    </source>
</evidence>
<dbReference type="InterPro" id="IPR003807">
    <property type="entry name" value="DUF202"/>
</dbReference>
<proteinExistence type="predicted"/>
<dbReference type="PANTHER" id="PTHR34187:SF2">
    <property type="entry name" value="DUF202 DOMAIN-CONTAINING PROTEIN"/>
    <property type="match status" value="1"/>
</dbReference>
<keyword evidence="3 7" id="KW-0812">Transmembrane</keyword>
<evidence type="ECO:0000256" key="3">
    <source>
        <dbReference type="ARBA" id="ARBA00022692"/>
    </source>
</evidence>
<organism evidence="9">
    <name type="scientific">Lichtheimia ramosa</name>
    <dbReference type="NCBI Taxonomy" id="688394"/>
    <lineage>
        <taxon>Eukaryota</taxon>
        <taxon>Fungi</taxon>
        <taxon>Fungi incertae sedis</taxon>
        <taxon>Mucoromycota</taxon>
        <taxon>Mucoromycotina</taxon>
        <taxon>Mucoromycetes</taxon>
        <taxon>Mucorales</taxon>
        <taxon>Lichtheimiaceae</taxon>
        <taxon>Lichtheimia</taxon>
    </lineage>
</organism>
<feature type="compositionally biased region" description="Polar residues" evidence="6">
    <location>
        <begin position="1"/>
        <end position="10"/>
    </location>
</feature>
<evidence type="ECO:0000259" key="8">
    <source>
        <dbReference type="Pfam" id="PF02656"/>
    </source>
</evidence>
<sequence length="256" mass="28947">MARSHNNGYQSMLSSQFSTSPSSYHSTTHDALLRNAHEESNGAMAYHEEQRTGQVATRSSSNDTLHALSKGQGYKSDSEDSDNEMQTAERRPLLNSSHHSNNNNRDVNNKQKHHQQQPHSTLMQVLHDILGEITGSEYLENSGSVARDHLANERTYLAWLRTSLSTISVGVGITQLFRLDRAVEHDPYLKTWGRPVGLIFIFMAMLFLSFAFVRYFHCQTTMIKGYFPASRGIVVFTSTLTLFSMIALLLAVFFKR</sequence>
<dbReference type="OrthoDB" id="199599at2759"/>
<feature type="region of interest" description="Disordered" evidence="6">
    <location>
        <begin position="46"/>
        <end position="119"/>
    </location>
</feature>
<evidence type="ECO:0000256" key="1">
    <source>
        <dbReference type="ARBA" id="ARBA00004651"/>
    </source>
</evidence>
<feature type="compositionally biased region" description="Low complexity" evidence="6">
    <location>
        <begin position="11"/>
        <end position="26"/>
    </location>
</feature>
<feature type="transmembrane region" description="Helical" evidence="7">
    <location>
        <begin position="197"/>
        <end position="217"/>
    </location>
</feature>
<dbReference type="PANTHER" id="PTHR34187">
    <property type="entry name" value="FGR18P"/>
    <property type="match status" value="1"/>
</dbReference>
<accession>A0A077WMY2</accession>
<dbReference type="AlphaFoldDB" id="A0A077WMY2"/>
<comment type="subcellular location">
    <subcellularLocation>
        <location evidence="1">Cell membrane</location>
        <topology evidence="1">Multi-pass membrane protein</topology>
    </subcellularLocation>
</comment>
<evidence type="ECO:0000256" key="4">
    <source>
        <dbReference type="ARBA" id="ARBA00022989"/>
    </source>
</evidence>
<feature type="region of interest" description="Disordered" evidence="6">
    <location>
        <begin position="1"/>
        <end position="28"/>
    </location>
</feature>
<feature type="transmembrane region" description="Helical" evidence="7">
    <location>
        <begin position="156"/>
        <end position="177"/>
    </location>
</feature>
<feature type="domain" description="DUF202" evidence="8">
    <location>
        <begin position="147"/>
        <end position="219"/>
    </location>
</feature>